<keyword evidence="1" id="KW-0472">Membrane</keyword>
<dbReference type="Proteomes" id="UP000628448">
    <property type="component" value="Unassembled WGS sequence"/>
</dbReference>
<evidence type="ECO:0000256" key="1">
    <source>
        <dbReference type="SAM" id="Phobius"/>
    </source>
</evidence>
<keyword evidence="1" id="KW-1133">Transmembrane helix</keyword>
<evidence type="ECO:0000313" key="3">
    <source>
        <dbReference type="Proteomes" id="UP000628448"/>
    </source>
</evidence>
<evidence type="ECO:0008006" key="4">
    <source>
        <dbReference type="Google" id="ProtNLM"/>
    </source>
</evidence>
<name>A0A931H025_9BACT</name>
<dbReference type="EMBL" id="JADWYR010000003">
    <property type="protein sequence ID" value="MBG9378536.1"/>
    <property type="molecule type" value="Genomic_DNA"/>
</dbReference>
<feature type="transmembrane region" description="Helical" evidence="1">
    <location>
        <begin position="73"/>
        <end position="99"/>
    </location>
</feature>
<reference evidence="2" key="1">
    <citation type="submission" date="2020-11" db="EMBL/GenBank/DDBJ databases">
        <title>Bacterial whole genome sequence for Panacibacter sp. DH6.</title>
        <authorList>
            <person name="Le V."/>
            <person name="Ko S."/>
            <person name="Ahn C.-Y."/>
            <person name="Oh H.-M."/>
        </authorList>
    </citation>
    <scope>NUCLEOTIDE SEQUENCE</scope>
    <source>
        <strain evidence="2">DH6</strain>
    </source>
</reference>
<keyword evidence="3" id="KW-1185">Reference proteome</keyword>
<accession>A0A931H025</accession>
<feature type="transmembrane region" description="Helical" evidence="1">
    <location>
        <begin position="50"/>
        <end position="67"/>
    </location>
</feature>
<keyword evidence="1" id="KW-0812">Transmembrane</keyword>
<dbReference type="AlphaFoldDB" id="A0A931H025"/>
<gene>
    <name evidence="2" type="ORF">I5907_20035</name>
</gene>
<evidence type="ECO:0000313" key="2">
    <source>
        <dbReference type="EMBL" id="MBG9378536.1"/>
    </source>
</evidence>
<sequence length="113" mass="12865">MNYKQLLVTFLIMQAIAVLLYTIMTFQTDGANIFAIFLSNIRSFTWNGQFNLDFSCYLALSALWIVWRNKFSASSFFIAIAAMIVGIMVFAPYVAWLIVKEKGNMQAVLTGER</sequence>
<protein>
    <recommendedName>
        <fullName evidence="4">DUF2834 domain-containing protein</fullName>
    </recommendedName>
</protein>
<comment type="caution">
    <text evidence="2">The sequence shown here is derived from an EMBL/GenBank/DDBJ whole genome shotgun (WGS) entry which is preliminary data.</text>
</comment>
<proteinExistence type="predicted"/>
<feature type="transmembrane region" description="Helical" evidence="1">
    <location>
        <begin position="6"/>
        <end position="38"/>
    </location>
</feature>
<organism evidence="2 3">
    <name type="scientific">Panacibacter microcysteis</name>
    <dbReference type="NCBI Taxonomy" id="2793269"/>
    <lineage>
        <taxon>Bacteria</taxon>
        <taxon>Pseudomonadati</taxon>
        <taxon>Bacteroidota</taxon>
        <taxon>Chitinophagia</taxon>
        <taxon>Chitinophagales</taxon>
        <taxon>Chitinophagaceae</taxon>
        <taxon>Panacibacter</taxon>
    </lineage>
</organism>
<dbReference type="RefSeq" id="WP_196992635.1">
    <property type="nucleotide sequence ID" value="NZ_JADWYR010000003.1"/>
</dbReference>